<dbReference type="Pfam" id="PF00071">
    <property type="entry name" value="Ras"/>
    <property type="match status" value="1"/>
</dbReference>
<evidence type="ECO:0000256" key="1">
    <source>
        <dbReference type="ARBA" id="ARBA00006270"/>
    </source>
</evidence>
<sequence length="106" mass="12297">LIRDSISGRDRVLPYVLEEYGWGAHGYSLIVLFLKEAKKRSNTAGQERFHTLMTSYYRGAVGIVFVYDMTDEKSFDSITKWLRYIELHASQDMQKILLANKCDVID</sequence>
<dbReference type="Gene3D" id="3.40.50.300">
    <property type="entry name" value="P-loop containing nucleotide triphosphate hydrolases"/>
    <property type="match status" value="1"/>
</dbReference>
<protein>
    <submittedName>
        <fullName evidence="6">GTP-binding protein</fullName>
    </submittedName>
</protein>
<dbReference type="SMART" id="SM00175">
    <property type="entry name" value="RAB"/>
    <property type="match status" value="1"/>
</dbReference>
<dbReference type="PROSITE" id="PS51419">
    <property type="entry name" value="RAB"/>
    <property type="match status" value="1"/>
</dbReference>
<dbReference type="AlphaFoldDB" id="A0A915A3K9"/>
<keyword evidence="4" id="KW-0636">Prenylation</keyword>
<dbReference type="FunFam" id="3.40.50.300:FF:001447">
    <property type="entry name" value="Ras-related protein Rab-1B"/>
    <property type="match status" value="1"/>
</dbReference>
<evidence type="ECO:0000256" key="3">
    <source>
        <dbReference type="ARBA" id="ARBA00023134"/>
    </source>
</evidence>
<reference evidence="6" key="1">
    <citation type="submission" date="2022-11" db="UniProtKB">
        <authorList>
            <consortium name="WormBaseParasite"/>
        </authorList>
    </citation>
    <scope>IDENTIFICATION</scope>
</reference>
<proteinExistence type="inferred from homology"/>
<dbReference type="InterPro" id="IPR050305">
    <property type="entry name" value="Small_GTPase_Rab"/>
</dbReference>
<dbReference type="WBParaSite" id="PgE409_g001_t01">
    <property type="protein sequence ID" value="PgE409_g001_t01"/>
    <property type="gene ID" value="PgE409_g001"/>
</dbReference>
<dbReference type="GO" id="GO:0005525">
    <property type="term" value="F:GTP binding"/>
    <property type="evidence" value="ECO:0007669"/>
    <property type="project" value="UniProtKB-KW"/>
</dbReference>
<dbReference type="InterPro" id="IPR001806">
    <property type="entry name" value="Small_GTPase"/>
</dbReference>
<keyword evidence="5" id="KW-1185">Reference proteome</keyword>
<dbReference type="GO" id="GO:0003924">
    <property type="term" value="F:GTPase activity"/>
    <property type="evidence" value="ECO:0007669"/>
    <property type="project" value="InterPro"/>
</dbReference>
<dbReference type="Proteomes" id="UP000887569">
    <property type="component" value="Unplaced"/>
</dbReference>
<dbReference type="InterPro" id="IPR027417">
    <property type="entry name" value="P-loop_NTPase"/>
</dbReference>
<evidence type="ECO:0000256" key="2">
    <source>
        <dbReference type="ARBA" id="ARBA00022741"/>
    </source>
</evidence>
<comment type="similarity">
    <text evidence="1">Belongs to the small GTPase superfamily. Rab family.</text>
</comment>
<organism evidence="5 6">
    <name type="scientific">Parascaris univalens</name>
    <name type="common">Nematode worm</name>
    <dbReference type="NCBI Taxonomy" id="6257"/>
    <lineage>
        <taxon>Eukaryota</taxon>
        <taxon>Metazoa</taxon>
        <taxon>Ecdysozoa</taxon>
        <taxon>Nematoda</taxon>
        <taxon>Chromadorea</taxon>
        <taxon>Rhabditida</taxon>
        <taxon>Spirurina</taxon>
        <taxon>Ascaridomorpha</taxon>
        <taxon>Ascaridoidea</taxon>
        <taxon>Ascarididae</taxon>
        <taxon>Parascaris</taxon>
    </lineage>
</organism>
<name>A0A915A3K9_PARUN</name>
<accession>A0A915A3K9</accession>
<dbReference type="PANTHER" id="PTHR47980">
    <property type="entry name" value="LD44762P"/>
    <property type="match status" value="1"/>
</dbReference>
<evidence type="ECO:0000313" key="6">
    <source>
        <dbReference type="WBParaSite" id="PgE409_g001_t01"/>
    </source>
</evidence>
<evidence type="ECO:0000313" key="5">
    <source>
        <dbReference type="Proteomes" id="UP000887569"/>
    </source>
</evidence>
<keyword evidence="3" id="KW-0342">GTP-binding</keyword>
<keyword evidence="2" id="KW-0547">Nucleotide-binding</keyword>
<evidence type="ECO:0000256" key="4">
    <source>
        <dbReference type="ARBA" id="ARBA00023289"/>
    </source>
</evidence>
<keyword evidence="4" id="KW-0449">Lipoprotein</keyword>
<dbReference type="SUPFAM" id="SSF52540">
    <property type="entry name" value="P-loop containing nucleoside triphosphate hydrolases"/>
    <property type="match status" value="1"/>
</dbReference>